<evidence type="ECO:0000256" key="1">
    <source>
        <dbReference type="SAM" id="SignalP"/>
    </source>
</evidence>
<evidence type="ECO:0000313" key="2">
    <source>
        <dbReference type="EMBL" id="PNC17406.1"/>
    </source>
</evidence>
<dbReference type="Pfam" id="PF08238">
    <property type="entry name" value="Sel1"/>
    <property type="match status" value="3"/>
</dbReference>
<dbReference type="InterPro" id="IPR011990">
    <property type="entry name" value="TPR-like_helical_dom_sf"/>
</dbReference>
<evidence type="ECO:0000313" key="3">
    <source>
        <dbReference type="Proteomes" id="UP000236000"/>
    </source>
</evidence>
<dbReference type="Gene3D" id="1.25.40.10">
    <property type="entry name" value="Tetratricopeptide repeat domain"/>
    <property type="match status" value="2"/>
</dbReference>
<dbReference type="AlphaFoldDB" id="A0A2N8HC17"/>
<dbReference type="Proteomes" id="UP000236000">
    <property type="component" value="Unassembled WGS sequence"/>
</dbReference>
<reference evidence="2 3" key="1">
    <citation type="journal article" date="2017" name="BMC Genomics">
        <title>Genome sequencing of 39 Akkermansia muciniphila isolates reveals its population structure, genomic and functional diverisity, and global distribution in mammalian gut microbiotas.</title>
        <authorList>
            <person name="Guo X."/>
            <person name="Li S."/>
            <person name="Zhang J."/>
            <person name="Wu F."/>
            <person name="Li X."/>
            <person name="Wu D."/>
            <person name="Zhang M."/>
            <person name="Ou Z."/>
            <person name="Jie Z."/>
            <person name="Yan Q."/>
            <person name="Li P."/>
            <person name="Yi J."/>
            <person name="Peng Y."/>
        </authorList>
    </citation>
    <scope>NUCLEOTIDE SEQUENCE [LARGE SCALE GENOMIC DNA]</scope>
    <source>
        <strain evidence="2 3">GP24</strain>
    </source>
</reference>
<gene>
    <name evidence="2" type="ORF">CXU22_12415</name>
</gene>
<dbReference type="EMBL" id="PJKA01000013">
    <property type="protein sequence ID" value="PNC17406.1"/>
    <property type="molecule type" value="Genomic_DNA"/>
</dbReference>
<dbReference type="PANTHER" id="PTHR11102">
    <property type="entry name" value="SEL-1-LIKE PROTEIN"/>
    <property type="match status" value="1"/>
</dbReference>
<dbReference type="PANTHER" id="PTHR11102:SF160">
    <property type="entry name" value="ERAD-ASSOCIATED E3 UBIQUITIN-PROTEIN LIGASE COMPONENT HRD3"/>
    <property type="match status" value="1"/>
</dbReference>
<dbReference type="InterPro" id="IPR006597">
    <property type="entry name" value="Sel1-like"/>
</dbReference>
<organism evidence="2 3">
    <name type="scientific">Akkermansia muciniphila</name>
    <dbReference type="NCBI Taxonomy" id="239935"/>
    <lineage>
        <taxon>Bacteria</taxon>
        <taxon>Pseudomonadati</taxon>
        <taxon>Verrucomicrobiota</taxon>
        <taxon>Verrucomicrobiia</taxon>
        <taxon>Verrucomicrobiales</taxon>
        <taxon>Akkermansiaceae</taxon>
        <taxon>Akkermansia</taxon>
    </lineage>
</organism>
<name>A0A2N8HC17_9BACT</name>
<dbReference type="RefSeq" id="WP_102715932.1">
    <property type="nucleotide sequence ID" value="NZ_PJKA01000013.1"/>
</dbReference>
<protein>
    <submittedName>
        <fullName evidence="2">Sel1 repeat family protein</fullName>
    </submittedName>
</protein>
<feature type="chain" id="PRO_5014673235" evidence="1">
    <location>
        <begin position="21"/>
        <end position="362"/>
    </location>
</feature>
<dbReference type="SUPFAM" id="SSF81901">
    <property type="entry name" value="HCP-like"/>
    <property type="match status" value="1"/>
</dbReference>
<proteinExistence type="predicted"/>
<sequence>MKKLAYVAGLFALTCAPLLAALYENLEVGMDKDQVLKTLRQSKQLEGPPTDALLSRTGLNGVFKTRQSIGGQTFSLNFDYDPSGGLRAVVFYSRSKCRGSEYETKLKSAYKALLVGLTEKFGEPANMPEWVAKESLQEGRILYMHMWRVSPGVFLMSGLGNMGAMEGYFPLFRFSGPSGMPPASKRDRDELKREWAAIPEFPGLKEAELHISDAVRAMGSKKYEDAFECFQQAAELGSPRGYWGMAFLSELGKYGVKRDKKKADEMNRKAAAAGYAASASKFGATWPDAARALGLSAAAAREQLHMRQRAAAEGYASEQYNMGIMYHTGFGMPKDPAKAREWFQKAADQDDVQAKSILKKLQ</sequence>
<dbReference type="InterPro" id="IPR050767">
    <property type="entry name" value="Sel1_AlgK"/>
</dbReference>
<keyword evidence="1" id="KW-0732">Signal</keyword>
<feature type="signal peptide" evidence="1">
    <location>
        <begin position="1"/>
        <end position="20"/>
    </location>
</feature>
<accession>A0A2N8HC17</accession>
<dbReference type="OrthoDB" id="197830at2"/>
<comment type="caution">
    <text evidence="2">The sequence shown here is derived from an EMBL/GenBank/DDBJ whole genome shotgun (WGS) entry which is preliminary data.</text>
</comment>
<dbReference type="SMART" id="SM00671">
    <property type="entry name" value="SEL1"/>
    <property type="match status" value="3"/>
</dbReference>